<dbReference type="InterPro" id="IPR051829">
    <property type="entry name" value="Multiheme_Cytochr_ET"/>
</dbReference>
<reference evidence="5" key="1">
    <citation type="submission" date="2009-05" db="EMBL/GenBank/DDBJ databases">
        <title>Complete sequence of chromosome of Thauera sp. MZ1T.</title>
        <authorList>
            <consortium name="US DOE Joint Genome Institute"/>
            <person name="Lucas S."/>
            <person name="Copeland A."/>
            <person name="Lapidus A."/>
            <person name="Glavina del Rio T."/>
            <person name="Dalin E."/>
            <person name="Tice H."/>
            <person name="Bruce D."/>
            <person name="Goodwin L."/>
            <person name="Pitluck S."/>
            <person name="Sims D."/>
            <person name="Brettin T."/>
            <person name="Detter J.C."/>
            <person name="Han C."/>
            <person name="Larimer F."/>
            <person name="Land M."/>
            <person name="Hauser L."/>
            <person name="Kyrpides N."/>
            <person name="Mikhailova N."/>
            <person name="Sayler G.S."/>
        </authorList>
    </citation>
    <scope>NUCLEOTIDE SEQUENCE [LARGE SCALE GENOMIC DNA]</scope>
    <source>
        <strain evidence="5">MZ1T</strain>
    </source>
</reference>
<evidence type="ECO:0000313" key="5">
    <source>
        <dbReference type="Proteomes" id="UP000002186"/>
    </source>
</evidence>
<dbReference type="PANTHER" id="PTHR35038">
    <property type="entry name" value="DISSIMILATORY SULFITE REDUCTASE SIRA"/>
    <property type="match status" value="1"/>
</dbReference>
<dbReference type="InterPro" id="IPR036280">
    <property type="entry name" value="Multihaem_cyt_sf"/>
</dbReference>
<sequence length="360" mass="39161">MRLPVLILLLAGINAAMADAPAYPVAGLQPDARPAGAPVIHQHTTSEAAKTRLQRGIVLPAPATLAVMRDQEAWYTPFDQPGMLGYYDLRGWHAAAPKKTAAKKPAKPGGSAERPGEHMRATYSPLHFKPAIETATDAQCLACHADVLEDKPLARSPAGVAAKGSLAWYQQVSTYQGEQDSFHRRHLVTPLAKQLMDLKCTTCHQGHDPRDEAPGTSANTAAQGSGDFTLRKAVNTEAICLKCHGQPTDYTIMGLPGPWHEVRIDMQNDCLACHVAFRTNRHQVNYLKPAAIEAAAEAGREHMAGGDVCFGCHGGRPWYRIAYPFARNAWPGMADEVPEWAKDRPTRSEARFLIDKPAAK</sequence>
<protein>
    <submittedName>
        <fullName evidence="4">Uncharacterized protein</fullName>
    </submittedName>
</protein>
<dbReference type="eggNOG" id="ENOG502ZC68">
    <property type="taxonomic scope" value="Bacteria"/>
</dbReference>
<keyword evidence="1 3" id="KW-0732">Signal</keyword>
<dbReference type="AlphaFoldDB" id="C4ZIL0"/>
<feature type="region of interest" description="Disordered" evidence="2">
    <location>
        <begin position="98"/>
        <end position="117"/>
    </location>
</feature>
<organism evidence="4 5">
    <name type="scientific">Thauera aminoaromatica</name>
    <dbReference type="NCBI Taxonomy" id="164330"/>
    <lineage>
        <taxon>Bacteria</taxon>
        <taxon>Pseudomonadati</taxon>
        <taxon>Pseudomonadota</taxon>
        <taxon>Betaproteobacteria</taxon>
        <taxon>Rhodocyclales</taxon>
        <taxon>Zoogloeaceae</taxon>
        <taxon>Thauera</taxon>
    </lineage>
</organism>
<dbReference type="Proteomes" id="UP000002186">
    <property type="component" value="Chromosome"/>
</dbReference>
<dbReference type="EMBL" id="CP001281">
    <property type="protein sequence ID" value="ACK53147.1"/>
    <property type="molecule type" value="Genomic_DNA"/>
</dbReference>
<dbReference type="OrthoDB" id="9805828at2"/>
<feature type="signal peptide" evidence="3">
    <location>
        <begin position="1"/>
        <end position="18"/>
    </location>
</feature>
<name>C4ZIL0_THASP</name>
<reference evidence="4 5" key="2">
    <citation type="journal article" date="2012" name="Stand. Genomic Sci.">
        <title>Complete genome sequence of Thauera aminoaromatica strain MZ1T.</title>
        <authorList>
            <person name="Jiang K."/>
            <person name="Sanseverino J."/>
            <person name="Chauhan A."/>
            <person name="Lucas S."/>
            <person name="Copeland A."/>
            <person name="Lapidus A."/>
            <person name="Del Rio T.G."/>
            <person name="Dalin E."/>
            <person name="Tice H."/>
            <person name="Bruce D."/>
            <person name="Goodwin L."/>
            <person name="Pitluck S."/>
            <person name="Sims D."/>
            <person name="Brettin T."/>
            <person name="Detter J.C."/>
            <person name="Han C."/>
            <person name="Chang Y.J."/>
            <person name="Larimer F."/>
            <person name="Land M."/>
            <person name="Hauser L."/>
            <person name="Kyrpides N.C."/>
            <person name="Mikhailova N."/>
            <person name="Moser S."/>
            <person name="Jegier P."/>
            <person name="Close D."/>
            <person name="Debruyn J.M."/>
            <person name="Wang Y."/>
            <person name="Layton A.C."/>
            <person name="Allen M.S."/>
            <person name="Sayler G.S."/>
        </authorList>
    </citation>
    <scope>NUCLEOTIDE SEQUENCE [LARGE SCALE GENOMIC DNA]</scope>
    <source>
        <strain evidence="4 5">MZ1T</strain>
    </source>
</reference>
<dbReference type="RefSeq" id="WP_012584409.1">
    <property type="nucleotide sequence ID" value="NC_011662.2"/>
</dbReference>
<accession>C4ZIL0</accession>
<feature type="chain" id="PRO_5002944900" evidence="3">
    <location>
        <begin position="19"/>
        <end position="360"/>
    </location>
</feature>
<proteinExistence type="predicted"/>
<dbReference type="Gene3D" id="1.10.1130.10">
    <property type="entry name" value="Flavocytochrome C3, Chain A"/>
    <property type="match status" value="1"/>
</dbReference>
<evidence type="ECO:0000313" key="4">
    <source>
        <dbReference type="EMBL" id="ACK53147.1"/>
    </source>
</evidence>
<keyword evidence="5" id="KW-1185">Reference proteome</keyword>
<evidence type="ECO:0000256" key="1">
    <source>
        <dbReference type="ARBA" id="ARBA00022729"/>
    </source>
</evidence>
<evidence type="ECO:0000256" key="2">
    <source>
        <dbReference type="SAM" id="MobiDB-lite"/>
    </source>
</evidence>
<gene>
    <name evidence="4" type="ordered locus">Tmz1t_0363</name>
</gene>
<dbReference type="HOGENOM" id="CLU_769311_0_0_4"/>
<evidence type="ECO:0000256" key="3">
    <source>
        <dbReference type="SAM" id="SignalP"/>
    </source>
</evidence>
<dbReference type="SUPFAM" id="SSF48695">
    <property type="entry name" value="Multiheme cytochromes"/>
    <property type="match status" value="1"/>
</dbReference>
<dbReference type="STRING" id="85643.Tmz1t_0363"/>
<dbReference type="KEGG" id="tmz:Tmz1t_0363"/>